<dbReference type="Proteomes" id="UP000283727">
    <property type="component" value="Unassembled WGS sequence"/>
</dbReference>
<dbReference type="EMBL" id="QRLR01000006">
    <property type="protein sequence ID" value="RHJ22102.1"/>
    <property type="molecule type" value="Genomic_DNA"/>
</dbReference>
<dbReference type="InterPro" id="IPR010982">
    <property type="entry name" value="Lambda_DNA-bd_dom_sf"/>
</dbReference>
<name>A0A415C331_BIFBI</name>
<gene>
    <name evidence="1" type="ORF">DW137_09785</name>
</gene>
<dbReference type="GO" id="GO:0003677">
    <property type="term" value="F:DNA binding"/>
    <property type="evidence" value="ECO:0007669"/>
    <property type="project" value="InterPro"/>
</dbReference>
<proteinExistence type="predicted"/>
<sequence>MVRNDEFRETGETTKRLAEYIDALRRTRGVSQLQMAQAMRDTTHPSYVSVRLNGRKAWNLDDLDAIAPLLGYTSAMDLIGAARNWRKAKD</sequence>
<evidence type="ECO:0008006" key="3">
    <source>
        <dbReference type="Google" id="ProtNLM"/>
    </source>
</evidence>
<evidence type="ECO:0000313" key="2">
    <source>
        <dbReference type="Proteomes" id="UP000283727"/>
    </source>
</evidence>
<dbReference type="AlphaFoldDB" id="A0A415C331"/>
<dbReference type="RefSeq" id="WP_117658484.1">
    <property type="nucleotide sequence ID" value="NZ_QRLK01000009.1"/>
</dbReference>
<comment type="caution">
    <text evidence="1">The sequence shown here is derived from an EMBL/GenBank/DDBJ whole genome shotgun (WGS) entry which is preliminary data.</text>
</comment>
<organism evidence="1 2">
    <name type="scientific">Bifidobacterium bifidum</name>
    <dbReference type="NCBI Taxonomy" id="1681"/>
    <lineage>
        <taxon>Bacteria</taxon>
        <taxon>Bacillati</taxon>
        <taxon>Actinomycetota</taxon>
        <taxon>Actinomycetes</taxon>
        <taxon>Bifidobacteriales</taxon>
        <taxon>Bifidobacteriaceae</taxon>
        <taxon>Bifidobacterium</taxon>
    </lineage>
</organism>
<dbReference type="Gene3D" id="1.10.260.40">
    <property type="entry name" value="lambda repressor-like DNA-binding domains"/>
    <property type="match status" value="1"/>
</dbReference>
<reference evidence="1 2" key="1">
    <citation type="submission" date="2018-08" db="EMBL/GenBank/DDBJ databases">
        <title>A genome reference for cultivated species of the human gut microbiota.</title>
        <authorList>
            <person name="Zou Y."/>
            <person name="Xue W."/>
            <person name="Luo G."/>
        </authorList>
    </citation>
    <scope>NUCLEOTIDE SEQUENCE [LARGE SCALE GENOMIC DNA]</scope>
    <source>
        <strain evidence="1 2">AM12-10</strain>
    </source>
</reference>
<protein>
    <recommendedName>
        <fullName evidence="3">Helix-turn-helix transcriptional regulator</fullName>
    </recommendedName>
</protein>
<dbReference type="SUPFAM" id="SSF47413">
    <property type="entry name" value="lambda repressor-like DNA-binding domains"/>
    <property type="match status" value="1"/>
</dbReference>
<accession>A0A415C331</accession>
<evidence type="ECO:0000313" key="1">
    <source>
        <dbReference type="EMBL" id="RHJ22102.1"/>
    </source>
</evidence>